<dbReference type="AlphaFoldDB" id="A0AAV2CC36"/>
<keyword evidence="1" id="KW-0472">Membrane</keyword>
<name>A0AAV2CC36_9ROSI</name>
<evidence type="ECO:0000313" key="3">
    <source>
        <dbReference type="EMBL" id="CAL1353438.1"/>
    </source>
</evidence>
<keyword evidence="1" id="KW-0812">Transmembrane</keyword>
<dbReference type="Proteomes" id="UP001497516">
    <property type="component" value="Chromosome 1"/>
</dbReference>
<feature type="transmembrane region" description="Helical" evidence="1">
    <location>
        <begin position="62"/>
        <end position="79"/>
    </location>
</feature>
<evidence type="ECO:0000313" key="4">
    <source>
        <dbReference type="Proteomes" id="UP001497516"/>
    </source>
</evidence>
<evidence type="ECO:0000259" key="2">
    <source>
        <dbReference type="Pfam" id="PF13456"/>
    </source>
</evidence>
<dbReference type="Pfam" id="PF13456">
    <property type="entry name" value="RVT_3"/>
    <property type="match status" value="1"/>
</dbReference>
<dbReference type="InterPro" id="IPR053151">
    <property type="entry name" value="RNase_H-like"/>
</dbReference>
<proteinExistence type="predicted"/>
<dbReference type="PANTHER" id="PTHR47723">
    <property type="entry name" value="OS05G0353850 PROTEIN"/>
    <property type="match status" value="1"/>
</dbReference>
<dbReference type="PANTHER" id="PTHR47723:SF21">
    <property type="entry name" value="POLYNUCLEOTIDYL TRANSFERASE, RIBONUCLEASE H-LIKE SUPERFAMILY PROTEIN"/>
    <property type="match status" value="1"/>
</dbReference>
<keyword evidence="1" id="KW-1133">Transmembrane helix</keyword>
<dbReference type="EMBL" id="OZ034813">
    <property type="protein sequence ID" value="CAL1353438.1"/>
    <property type="molecule type" value="Genomic_DNA"/>
</dbReference>
<dbReference type="GO" id="GO:0003676">
    <property type="term" value="F:nucleic acid binding"/>
    <property type="evidence" value="ECO:0007669"/>
    <property type="project" value="InterPro"/>
</dbReference>
<dbReference type="InterPro" id="IPR002156">
    <property type="entry name" value="RNaseH_domain"/>
</dbReference>
<dbReference type="GO" id="GO:0004523">
    <property type="term" value="F:RNA-DNA hybrid ribonuclease activity"/>
    <property type="evidence" value="ECO:0007669"/>
    <property type="project" value="InterPro"/>
</dbReference>
<reference evidence="3 4" key="1">
    <citation type="submission" date="2024-04" db="EMBL/GenBank/DDBJ databases">
        <authorList>
            <person name="Fracassetti M."/>
        </authorList>
    </citation>
    <scope>NUCLEOTIDE SEQUENCE [LARGE SCALE GENOMIC DNA]</scope>
</reference>
<gene>
    <name evidence="3" type="ORF">LTRI10_LOCUS1339</name>
</gene>
<protein>
    <recommendedName>
        <fullName evidence="2">RNase H type-1 domain-containing protein</fullName>
    </recommendedName>
</protein>
<evidence type="ECO:0000256" key="1">
    <source>
        <dbReference type="SAM" id="Phobius"/>
    </source>
</evidence>
<accession>A0AAV2CC36</accession>
<feature type="domain" description="RNase H type-1" evidence="2">
    <location>
        <begin position="30"/>
        <end position="111"/>
    </location>
</feature>
<organism evidence="3 4">
    <name type="scientific">Linum trigynum</name>
    <dbReference type="NCBI Taxonomy" id="586398"/>
    <lineage>
        <taxon>Eukaryota</taxon>
        <taxon>Viridiplantae</taxon>
        <taxon>Streptophyta</taxon>
        <taxon>Embryophyta</taxon>
        <taxon>Tracheophyta</taxon>
        <taxon>Spermatophyta</taxon>
        <taxon>Magnoliopsida</taxon>
        <taxon>eudicotyledons</taxon>
        <taxon>Gunneridae</taxon>
        <taxon>Pentapetalae</taxon>
        <taxon>rosids</taxon>
        <taxon>fabids</taxon>
        <taxon>Malpighiales</taxon>
        <taxon>Linaceae</taxon>
        <taxon>Linum</taxon>
    </lineage>
</organism>
<keyword evidence="4" id="KW-1185">Reference proteome</keyword>
<sequence length="120" mass="14260">MEHQQMISMHVMKQQYHWKQLETMDFKTNVNATCFEGQITGFGVVVRDKANQYFMAAVRRTIVQWALLLAEIYVIWFGLKTTEEFGFQLVEVESDTHMEIQYMLREEMTKTMAYDACAWL</sequence>